<proteinExistence type="predicted"/>
<dbReference type="InterPro" id="IPR016167">
    <property type="entry name" value="FAD-bd_PCMH_sub1"/>
</dbReference>
<protein>
    <submittedName>
        <fullName evidence="3">D-arabinono-1,4-lactone oxidase</fullName>
    </submittedName>
</protein>
<dbReference type="PIRSF" id="PIRSF000136">
    <property type="entry name" value="LGO_GLO"/>
    <property type="match status" value="1"/>
</dbReference>
<keyword evidence="1" id="KW-0560">Oxidoreductase</keyword>
<dbReference type="Gene3D" id="3.30.465.10">
    <property type="match status" value="1"/>
</dbReference>
<dbReference type="PANTHER" id="PTHR43762">
    <property type="entry name" value="L-GULONOLACTONE OXIDASE"/>
    <property type="match status" value="1"/>
</dbReference>
<evidence type="ECO:0000313" key="3">
    <source>
        <dbReference type="EMBL" id="MFH8250501.1"/>
    </source>
</evidence>
<reference evidence="3 4" key="1">
    <citation type="submission" date="2024-09" db="EMBL/GenBank/DDBJ databases">
        <authorList>
            <person name="Pan X."/>
        </authorList>
    </citation>
    <scope>NUCLEOTIDE SEQUENCE [LARGE SCALE GENOMIC DNA]</scope>
    <source>
        <strain evidence="3 4">B2969</strain>
    </source>
</reference>
<dbReference type="Gene3D" id="3.30.43.10">
    <property type="entry name" value="Uridine Diphospho-n-acetylenolpyruvylglucosamine Reductase, domain 2"/>
    <property type="match status" value="1"/>
</dbReference>
<evidence type="ECO:0000313" key="4">
    <source>
        <dbReference type="Proteomes" id="UP001610861"/>
    </source>
</evidence>
<dbReference type="RefSeq" id="WP_396640435.1">
    <property type="nucleotide sequence ID" value="NZ_JBIQWL010000002.1"/>
</dbReference>
<dbReference type="EMBL" id="JBIQWL010000002">
    <property type="protein sequence ID" value="MFH8250501.1"/>
    <property type="molecule type" value="Genomic_DNA"/>
</dbReference>
<dbReference type="PANTHER" id="PTHR43762:SF1">
    <property type="entry name" value="D-ARABINONO-1,4-LACTONE OXIDASE"/>
    <property type="match status" value="1"/>
</dbReference>
<dbReference type="InterPro" id="IPR006094">
    <property type="entry name" value="Oxid_FAD_bind_N"/>
</dbReference>
<comment type="caution">
    <text evidence="3">The sequence shown here is derived from an EMBL/GenBank/DDBJ whole genome shotgun (WGS) entry which is preliminary data.</text>
</comment>
<dbReference type="InterPro" id="IPR007173">
    <property type="entry name" value="ALO_C"/>
</dbReference>
<dbReference type="Gene3D" id="3.30.70.2520">
    <property type="match status" value="1"/>
</dbReference>
<evidence type="ECO:0000256" key="1">
    <source>
        <dbReference type="ARBA" id="ARBA00023002"/>
    </source>
</evidence>
<dbReference type="InterPro" id="IPR010031">
    <property type="entry name" value="FAD_lactone_oxidase-like"/>
</dbReference>
<dbReference type="InterPro" id="IPR016171">
    <property type="entry name" value="Vanillyl_alc_oxidase_C-sub2"/>
</dbReference>
<feature type="domain" description="FAD-binding PCMH-type" evidence="2">
    <location>
        <begin position="15"/>
        <end position="185"/>
    </location>
</feature>
<dbReference type="SUPFAM" id="SSF56176">
    <property type="entry name" value="FAD-binding/transporter-associated domain-like"/>
    <property type="match status" value="1"/>
</dbReference>
<name>A0ABW7Q759_9MICO</name>
<gene>
    <name evidence="3" type="ORF">ACH3VR_09075</name>
</gene>
<dbReference type="InterPro" id="IPR016169">
    <property type="entry name" value="FAD-bd_PCMH_sub2"/>
</dbReference>
<dbReference type="Pfam" id="PF04030">
    <property type="entry name" value="ALO"/>
    <property type="match status" value="1"/>
</dbReference>
<dbReference type="NCBIfam" id="TIGR01679">
    <property type="entry name" value="bact_FAD_ox"/>
    <property type="match status" value="1"/>
</dbReference>
<dbReference type="Proteomes" id="UP001610861">
    <property type="component" value="Unassembled WGS sequence"/>
</dbReference>
<keyword evidence="4" id="KW-1185">Reference proteome</keyword>
<dbReference type="InterPro" id="IPR016166">
    <property type="entry name" value="FAD-bd_PCMH"/>
</dbReference>
<accession>A0ABW7Q759</accession>
<dbReference type="InterPro" id="IPR036318">
    <property type="entry name" value="FAD-bd_PCMH-like_sf"/>
</dbReference>
<organism evidence="3 4">
    <name type="scientific">Microbacterium alkaliflavum</name>
    <dbReference type="NCBI Taxonomy" id="3248839"/>
    <lineage>
        <taxon>Bacteria</taxon>
        <taxon>Bacillati</taxon>
        <taxon>Actinomycetota</taxon>
        <taxon>Actinomycetes</taxon>
        <taxon>Micrococcales</taxon>
        <taxon>Microbacteriaceae</taxon>
        <taxon>Microbacterium</taxon>
    </lineage>
</organism>
<evidence type="ECO:0000259" key="2">
    <source>
        <dbReference type="PROSITE" id="PS51387"/>
    </source>
</evidence>
<dbReference type="Gene3D" id="1.10.45.10">
    <property type="entry name" value="Vanillyl-alcohol Oxidase, Chain A, domain 4"/>
    <property type="match status" value="1"/>
</dbReference>
<dbReference type="PROSITE" id="PS51387">
    <property type="entry name" value="FAD_PCMH"/>
    <property type="match status" value="1"/>
</dbReference>
<sequence>MTRPGGEWRNWGRSERVRPLRVERPGSIDAVRRAVLAAGRNGMTVKAIGAGHSFSGIAVAPGALLELDDLTGIVEVDRERKRVRFLAGTRLHQIPKLLAPHGLAMENLGDIDRQSIAGAISTGTHGTGARFGGIATQVVGATIVLADGELLTVDETQNSELLPAIAPGLGALGVLVEVTVQCVDAFVLHAVERPEPLAEVLGALDERVAAADHFEYYWFPHTERAMTKTNTRLPASAPRQPLSPLSKIVDDKIVGNGLHQLACEAAKLIPATTAPINRLSVKLWGNREFSDASPHVFVTDRGVRFREMEYALPAENVRPAFEAMRALVDEKGWRISFPVEVRFAAADELWMSTAYGRESGYIAVHRYWREDPAEYFEAVEQIMLSFGGRPHWGKMHTLGASILRERYARFDDFTALRDRLDPERRFQNPYLERVLGE</sequence>
<dbReference type="Pfam" id="PF01565">
    <property type="entry name" value="FAD_binding_4"/>
    <property type="match status" value="1"/>
</dbReference>